<dbReference type="InterPro" id="IPR000182">
    <property type="entry name" value="GNAT_dom"/>
</dbReference>
<dbReference type="eggNOG" id="ENOG502RR34">
    <property type="taxonomic scope" value="Eukaryota"/>
</dbReference>
<dbReference type="Proteomes" id="UP000014074">
    <property type="component" value="Unassembled WGS sequence"/>
</dbReference>
<dbReference type="CDD" id="cd04301">
    <property type="entry name" value="NAT_SF"/>
    <property type="match status" value="1"/>
</dbReference>
<dbReference type="GO" id="GO:0016747">
    <property type="term" value="F:acyltransferase activity, transferring groups other than amino-acyl groups"/>
    <property type="evidence" value="ECO:0007669"/>
    <property type="project" value="InterPro"/>
</dbReference>
<dbReference type="Gene3D" id="3.40.630.30">
    <property type="match status" value="1"/>
</dbReference>
<dbReference type="GeneID" id="19321894"/>
<accession>R8BTZ2</accession>
<reference evidence="3" key="1">
    <citation type="journal article" date="2013" name="Genome Announc.">
        <title>Draft genome sequence of the ascomycete Phaeoacremonium aleophilum strain UCR-PA7, a causal agent of the esca disease complex in grapevines.</title>
        <authorList>
            <person name="Blanco-Ulate B."/>
            <person name="Rolshausen P."/>
            <person name="Cantu D."/>
        </authorList>
    </citation>
    <scope>NUCLEOTIDE SEQUENCE [LARGE SCALE GENOMIC DNA]</scope>
    <source>
        <strain evidence="3">UCR-PA7</strain>
    </source>
</reference>
<dbReference type="Pfam" id="PF13508">
    <property type="entry name" value="Acetyltransf_7"/>
    <property type="match status" value="1"/>
</dbReference>
<dbReference type="AlphaFoldDB" id="R8BTZ2"/>
<evidence type="ECO:0000313" key="2">
    <source>
        <dbReference type="EMBL" id="EOO02769.1"/>
    </source>
</evidence>
<evidence type="ECO:0000259" key="1">
    <source>
        <dbReference type="PROSITE" id="PS51186"/>
    </source>
</evidence>
<dbReference type="InterPro" id="IPR016181">
    <property type="entry name" value="Acyl_CoA_acyltransferase"/>
</dbReference>
<dbReference type="HOGENOM" id="CLU_073919_0_0_1"/>
<dbReference type="SUPFAM" id="SSF55729">
    <property type="entry name" value="Acyl-CoA N-acyltransferases (Nat)"/>
    <property type="match status" value="1"/>
</dbReference>
<dbReference type="EMBL" id="KB932902">
    <property type="protein sequence ID" value="EOO02769.1"/>
    <property type="molecule type" value="Genomic_DNA"/>
</dbReference>
<proteinExistence type="predicted"/>
<protein>
    <submittedName>
        <fullName evidence="2">Putative gnat family protein</fullName>
    </submittedName>
</protein>
<dbReference type="PANTHER" id="PTHR42791:SF4">
    <property type="entry name" value="ACETYLTRANSFERASE, GNAT FAMILY FAMILY (AFU_ORTHOLOGUE AFUA_4G09540)-RELATED"/>
    <property type="match status" value="1"/>
</dbReference>
<sequence>MSIQISRLTEADIPGVVKAIQEAFDNDPYNNWVFDKSKFNAQRNAVSLGIRCNWGIRNAMFYVAKEEGNDKVLGVSMWLPPQKAGEKQSWGDWFEGWRMWLEQVGMNLWYGRGGLNVKRYYIWKDAQKKAQEIVWTDPRGYYFLNIMVVIPEAQGKGIGKKLVTVVTDKADAEGMKCYLESSKDKPNMQIYERMGFKFAEALDCDDNGAVCNLFCMVREPKPM</sequence>
<dbReference type="KEGG" id="tmn:UCRPA7_1717"/>
<dbReference type="PROSITE" id="PS51186">
    <property type="entry name" value="GNAT"/>
    <property type="match status" value="1"/>
</dbReference>
<gene>
    <name evidence="2" type="ORF">UCRPA7_1717</name>
</gene>
<feature type="domain" description="N-acetyltransferase" evidence="1">
    <location>
        <begin position="70"/>
        <end position="223"/>
    </location>
</feature>
<dbReference type="OrthoDB" id="512662at2759"/>
<name>R8BTZ2_PHAM7</name>
<evidence type="ECO:0000313" key="3">
    <source>
        <dbReference type="Proteomes" id="UP000014074"/>
    </source>
</evidence>
<organism evidence="2 3">
    <name type="scientific">Phaeoacremonium minimum (strain UCR-PA7)</name>
    <name type="common">Esca disease fungus</name>
    <name type="synonym">Togninia minima</name>
    <dbReference type="NCBI Taxonomy" id="1286976"/>
    <lineage>
        <taxon>Eukaryota</taxon>
        <taxon>Fungi</taxon>
        <taxon>Dikarya</taxon>
        <taxon>Ascomycota</taxon>
        <taxon>Pezizomycotina</taxon>
        <taxon>Sordariomycetes</taxon>
        <taxon>Sordariomycetidae</taxon>
        <taxon>Togniniales</taxon>
        <taxon>Togniniaceae</taxon>
        <taxon>Phaeoacremonium</taxon>
    </lineage>
</organism>
<dbReference type="InterPro" id="IPR052523">
    <property type="entry name" value="Trichothecene_AcTrans"/>
</dbReference>
<keyword evidence="3" id="KW-1185">Reference proteome</keyword>
<dbReference type="PANTHER" id="PTHR42791">
    <property type="entry name" value="GNAT FAMILY ACETYLTRANSFERASE"/>
    <property type="match status" value="1"/>
</dbReference>
<dbReference type="RefSeq" id="XP_007912487.1">
    <property type="nucleotide sequence ID" value="XM_007914296.1"/>
</dbReference>